<evidence type="ECO:0000313" key="8">
    <source>
        <dbReference type="Proteomes" id="UP001500416"/>
    </source>
</evidence>
<dbReference type="SMART" id="SM00345">
    <property type="entry name" value="HTH_GNTR"/>
    <property type="match status" value="1"/>
</dbReference>
<dbReference type="CDD" id="cd07377">
    <property type="entry name" value="WHTH_GntR"/>
    <property type="match status" value="1"/>
</dbReference>
<dbReference type="Gene3D" id="1.10.357.10">
    <property type="entry name" value="Tetracycline Repressor, domain 2"/>
    <property type="match status" value="1"/>
</dbReference>
<keyword evidence="1" id="KW-0805">Transcription regulation</keyword>
<dbReference type="SUPFAM" id="SSF48498">
    <property type="entry name" value="Tetracyclin repressor-like, C-terminal domain"/>
    <property type="match status" value="1"/>
</dbReference>
<keyword evidence="3" id="KW-0804">Transcription</keyword>
<dbReference type="InterPro" id="IPR001647">
    <property type="entry name" value="HTH_TetR"/>
</dbReference>
<dbReference type="InterPro" id="IPR036390">
    <property type="entry name" value="WH_DNA-bd_sf"/>
</dbReference>
<organism evidence="7 8">
    <name type="scientific">Saccharothrix mutabilis subsp. mutabilis</name>
    <dbReference type="NCBI Taxonomy" id="66855"/>
    <lineage>
        <taxon>Bacteria</taxon>
        <taxon>Bacillati</taxon>
        <taxon>Actinomycetota</taxon>
        <taxon>Actinomycetes</taxon>
        <taxon>Pseudonocardiales</taxon>
        <taxon>Pseudonocardiaceae</taxon>
        <taxon>Saccharothrix</taxon>
    </lineage>
</organism>
<dbReference type="PROSITE" id="PS50977">
    <property type="entry name" value="HTH_TETR_2"/>
    <property type="match status" value="1"/>
</dbReference>
<evidence type="ECO:0000259" key="5">
    <source>
        <dbReference type="PROSITE" id="PS50949"/>
    </source>
</evidence>
<dbReference type="Gene3D" id="1.10.10.60">
    <property type="entry name" value="Homeodomain-like"/>
    <property type="match status" value="1"/>
</dbReference>
<dbReference type="PANTHER" id="PTHR30055">
    <property type="entry name" value="HTH-TYPE TRANSCRIPTIONAL REGULATOR RUTR"/>
    <property type="match status" value="1"/>
</dbReference>
<feature type="DNA-binding region" description="H-T-H motif" evidence="4">
    <location>
        <begin position="102"/>
        <end position="121"/>
    </location>
</feature>
<dbReference type="PANTHER" id="PTHR30055:SF151">
    <property type="entry name" value="TRANSCRIPTIONAL REGULATORY PROTEIN"/>
    <property type="match status" value="1"/>
</dbReference>
<dbReference type="EMBL" id="BAAABU010000007">
    <property type="protein sequence ID" value="GAA0234340.1"/>
    <property type="molecule type" value="Genomic_DNA"/>
</dbReference>
<dbReference type="InterPro" id="IPR036271">
    <property type="entry name" value="Tet_transcr_reg_TetR-rel_C_sf"/>
</dbReference>
<keyword evidence="8" id="KW-1185">Reference proteome</keyword>
<dbReference type="SUPFAM" id="SSF46689">
    <property type="entry name" value="Homeodomain-like"/>
    <property type="match status" value="1"/>
</dbReference>
<proteinExistence type="predicted"/>
<evidence type="ECO:0000259" key="6">
    <source>
        <dbReference type="PROSITE" id="PS50977"/>
    </source>
</evidence>
<dbReference type="SUPFAM" id="SSF46785">
    <property type="entry name" value="Winged helix' DNA-binding domain"/>
    <property type="match status" value="1"/>
</dbReference>
<dbReference type="Gene3D" id="1.10.10.10">
    <property type="entry name" value="Winged helix-like DNA-binding domain superfamily/Winged helix DNA-binding domain"/>
    <property type="match status" value="1"/>
</dbReference>
<evidence type="ECO:0000256" key="3">
    <source>
        <dbReference type="ARBA" id="ARBA00023163"/>
    </source>
</evidence>
<evidence type="ECO:0000256" key="2">
    <source>
        <dbReference type="ARBA" id="ARBA00023125"/>
    </source>
</evidence>
<dbReference type="InterPro" id="IPR000524">
    <property type="entry name" value="Tscrpt_reg_HTH_GntR"/>
</dbReference>
<name>A0ABP3DLB1_9PSEU</name>
<dbReference type="RefSeq" id="WP_343935040.1">
    <property type="nucleotide sequence ID" value="NZ_BAAABU010000007.1"/>
</dbReference>
<feature type="domain" description="HTH gntR-type" evidence="5">
    <location>
        <begin position="1"/>
        <end position="68"/>
    </location>
</feature>
<dbReference type="InterPro" id="IPR009057">
    <property type="entry name" value="Homeodomain-like_sf"/>
</dbReference>
<feature type="domain" description="HTH tetR-type" evidence="6">
    <location>
        <begin position="79"/>
        <end position="139"/>
    </location>
</feature>
<dbReference type="Proteomes" id="UP001500416">
    <property type="component" value="Unassembled WGS sequence"/>
</dbReference>
<dbReference type="InterPro" id="IPR004111">
    <property type="entry name" value="Repressor_TetR_C"/>
</dbReference>
<sequence>MVYERIAGEIRQRIARGELRPGDRVPSTREITARWGVAMATATKVLAALREEGLVHAVAGVGTVVSSPAPAAPPVVKDDLTADAVVRTALAIADTEGLAALSMRRVAGQLGVAAMSLYRHVPGKDELVVRMIDTAFGASPLPVGSGGWRERLETVARLEWDLFSRHPWLAGAISMTRPTMLPNAVAHTEWIMQALDGHGLTAEEALHAAVTLFGFVRGIAVNLEHEAEQRHQTGITEDEWMARQAGVMTSLVASGRFPMFARMAGSEVDMDLGTLFEFGLARMLDGIGEWISGRAALTGGGRPE</sequence>
<dbReference type="InterPro" id="IPR050109">
    <property type="entry name" value="HTH-type_TetR-like_transc_reg"/>
</dbReference>
<gene>
    <name evidence="7" type="ORF">GCM10010492_36550</name>
</gene>
<evidence type="ECO:0000256" key="4">
    <source>
        <dbReference type="PROSITE-ProRule" id="PRU00335"/>
    </source>
</evidence>
<protein>
    <submittedName>
        <fullName evidence="7">TetR/AcrR family transcriptional regulator C-terminal domain-containing protein</fullName>
    </submittedName>
</protein>
<dbReference type="InterPro" id="IPR036388">
    <property type="entry name" value="WH-like_DNA-bd_sf"/>
</dbReference>
<comment type="caution">
    <text evidence="7">The sequence shown here is derived from an EMBL/GenBank/DDBJ whole genome shotgun (WGS) entry which is preliminary data.</text>
</comment>
<reference evidence="8" key="1">
    <citation type="journal article" date="2019" name="Int. J. Syst. Evol. Microbiol.">
        <title>The Global Catalogue of Microorganisms (GCM) 10K type strain sequencing project: providing services to taxonomists for standard genome sequencing and annotation.</title>
        <authorList>
            <consortium name="The Broad Institute Genomics Platform"/>
            <consortium name="The Broad Institute Genome Sequencing Center for Infectious Disease"/>
            <person name="Wu L."/>
            <person name="Ma J."/>
        </authorList>
    </citation>
    <scope>NUCLEOTIDE SEQUENCE [LARGE SCALE GENOMIC DNA]</scope>
    <source>
        <strain evidence="8">JCM 3380</strain>
    </source>
</reference>
<dbReference type="Pfam" id="PF02909">
    <property type="entry name" value="TetR_C_1"/>
    <property type="match status" value="1"/>
</dbReference>
<accession>A0ABP3DLB1</accession>
<dbReference type="PROSITE" id="PS50949">
    <property type="entry name" value="HTH_GNTR"/>
    <property type="match status" value="1"/>
</dbReference>
<evidence type="ECO:0000256" key="1">
    <source>
        <dbReference type="ARBA" id="ARBA00023015"/>
    </source>
</evidence>
<dbReference type="Pfam" id="PF00440">
    <property type="entry name" value="TetR_N"/>
    <property type="match status" value="1"/>
</dbReference>
<keyword evidence="2 4" id="KW-0238">DNA-binding</keyword>
<evidence type="ECO:0000313" key="7">
    <source>
        <dbReference type="EMBL" id="GAA0234340.1"/>
    </source>
</evidence>
<dbReference type="Pfam" id="PF00392">
    <property type="entry name" value="GntR"/>
    <property type="match status" value="1"/>
</dbReference>